<comment type="caution">
    <text evidence="1">The sequence shown here is derived from an EMBL/GenBank/DDBJ whole genome shotgun (WGS) entry which is preliminary data.</text>
</comment>
<dbReference type="AlphaFoldDB" id="A0A1F4VFH0"/>
<dbReference type="PANTHER" id="PTHR40069">
    <property type="entry name" value="YWBE PROTEIN"/>
    <property type="match status" value="1"/>
</dbReference>
<protein>
    <recommendedName>
        <fullName evidence="3">YwbE family protein</fullName>
    </recommendedName>
</protein>
<organism evidence="1 2">
    <name type="scientific">candidate division WWE3 bacterium RIFCSPHIGHO2_01_FULL_48_15</name>
    <dbReference type="NCBI Taxonomy" id="1802619"/>
    <lineage>
        <taxon>Bacteria</taxon>
        <taxon>Katanobacteria</taxon>
    </lineage>
</organism>
<dbReference type="NCBIfam" id="TIGR03833">
    <property type="entry name" value="YwbE family protein"/>
    <property type="match status" value="1"/>
</dbReference>
<name>A0A1F4VFH0_UNCKA</name>
<accession>A0A1F4VFH0</accession>
<dbReference type="EMBL" id="MEVC01000007">
    <property type="protein sequence ID" value="OGC55947.1"/>
    <property type="molecule type" value="Genomic_DNA"/>
</dbReference>
<dbReference type="PANTHER" id="PTHR40069:SF1">
    <property type="entry name" value="YWBE PROTEIN"/>
    <property type="match status" value="1"/>
</dbReference>
<gene>
    <name evidence="1" type="ORF">A2797_02725</name>
</gene>
<sequence length="85" mass="9343">MVPSRGEIKIGQRVWAIEKCNYSSGDLTEGIVKRILTSRPIHPRGIKVMFEDGTVARVQSLTAPDVVPEKKIETAADPIAADDLR</sequence>
<proteinExistence type="predicted"/>
<evidence type="ECO:0008006" key="3">
    <source>
        <dbReference type="Google" id="ProtNLM"/>
    </source>
</evidence>
<dbReference type="Pfam" id="PF09962">
    <property type="entry name" value="DUF2196"/>
    <property type="match status" value="1"/>
</dbReference>
<dbReference type="STRING" id="1802619.A2797_02725"/>
<reference evidence="1 2" key="1">
    <citation type="journal article" date="2016" name="Nat. Commun.">
        <title>Thousands of microbial genomes shed light on interconnected biogeochemical processes in an aquifer system.</title>
        <authorList>
            <person name="Anantharaman K."/>
            <person name="Brown C.T."/>
            <person name="Hug L.A."/>
            <person name="Sharon I."/>
            <person name="Castelle C.J."/>
            <person name="Probst A.J."/>
            <person name="Thomas B.C."/>
            <person name="Singh A."/>
            <person name="Wilkins M.J."/>
            <person name="Karaoz U."/>
            <person name="Brodie E.L."/>
            <person name="Williams K.H."/>
            <person name="Hubbard S.S."/>
            <person name="Banfield J.F."/>
        </authorList>
    </citation>
    <scope>NUCLEOTIDE SEQUENCE [LARGE SCALE GENOMIC DNA]</scope>
</reference>
<evidence type="ECO:0000313" key="2">
    <source>
        <dbReference type="Proteomes" id="UP000179005"/>
    </source>
</evidence>
<dbReference type="Proteomes" id="UP000179005">
    <property type="component" value="Unassembled WGS sequence"/>
</dbReference>
<evidence type="ECO:0000313" key="1">
    <source>
        <dbReference type="EMBL" id="OGC55947.1"/>
    </source>
</evidence>
<dbReference type="InterPro" id="IPR019240">
    <property type="entry name" value="DUF2196"/>
</dbReference>